<sequence>MKAALAAFSNLPLEEKKYSMAKNDLQGYGEAYVVSEEQKLDWGDSITLMTCPLEARNMKYRPNTLPGFKPDLVLGVIPHSDGRSITVLLQESNVSGLQVKYTEGWLPVKPIPNALVVNVGDVLGAMGCTKALSTEPRRMRTEQESHIQMKELRFVRWNH</sequence>
<dbReference type="AlphaFoldDB" id="A0A2P5BAK2"/>
<evidence type="ECO:0000259" key="4">
    <source>
        <dbReference type="PROSITE" id="PS51471"/>
    </source>
</evidence>
<dbReference type="SUPFAM" id="SSF51197">
    <property type="entry name" value="Clavaminate synthase-like"/>
    <property type="match status" value="1"/>
</dbReference>
<gene>
    <name evidence="5" type="ORF">PanWU01x14_256010</name>
</gene>
<evidence type="ECO:0000313" key="5">
    <source>
        <dbReference type="EMBL" id="PON45820.1"/>
    </source>
</evidence>
<dbReference type="GO" id="GO:0046872">
    <property type="term" value="F:metal ion binding"/>
    <property type="evidence" value="ECO:0007669"/>
    <property type="project" value="UniProtKB-KW"/>
</dbReference>
<dbReference type="GO" id="GO:0031418">
    <property type="term" value="F:L-ascorbic acid binding"/>
    <property type="evidence" value="ECO:0007669"/>
    <property type="project" value="UniProtKB-KW"/>
</dbReference>
<evidence type="ECO:0000256" key="3">
    <source>
        <dbReference type="ARBA" id="ARBA00023004"/>
    </source>
</evidence>
<keyword evidence="6" id="KW-1185">Reference proteome</keyword>
<reference evidence="6" key="1">
    <citation type="submission" date="2016-06" db="EMBL/GenBank/DDBJ databases">
        <title>Parallel loss of symbiosis genes in relatives of nitrogen-fixing non-legume Parasponia.</title>
        <authorList>
            <person name="Van Velzen R."/>
            <person name="Holmer R."/>
            <person name="Bu F."/>
            <person name="Rutten L."/>
            <person name="Van Zeijl A."/>
            <person name="Liu W."/>
            <person name="Santuari L."/>
            <person name="Cao Q."/>
            <person name="Sharma T."/>
            <person name="Shen D."/>
            <person name="Roswanjaya Y."/>
            <person name="Wardhani T."/>
            <person name="Kalhor M.S."/>
            <person name="Jansen J."/>
            <person name="Van den Hoogen J."/>
            <person name="Gungor B."/>
            <person name="Hartog M."/>
            <person name="Hontelez J."/>
            <person name="Verver J."/>
            <person name="Yang W.-C."/>
            <person name="Schijlen E."/>
            <person name="Repin R."/>
            <person name="Schilthuizen M."/>
            <person name="Schranz E."/>
            <person name="Heidstra R."/>
            <person name="Miyata K."/>
            <person name="Fedorova E."/>
            <person name="Kohlen W."/>
            <person name="Bisseling T."/>
            <person name="Smit S."/>
            <person name="Geurts R."/>
        </authorList>
    </citation>
    <scope>NUCLEOTIDE SEQUENCE [LARGE SCALE GENOMIC DNA]</scope>
    <source>
        <strain evidence="6">cv. WU1-14</strain>
    </source>
</reference>
<dbReference type="InterPro" id="IPR027443">
    <property type="entry name" value="IPNS-like_sf"/>
</dbReference>
<dbReference type="Pfam" id="PF03171">
    <property type="entry name" value="2OG-FeII_Oxy"/>
    <property type="match status" value="1"/>
</dbReference>
<keyword evidence="3" id="KW-0408">Iron</keyword>
<accession>A0A2P5BAK2</accession>
<comment type="caution">
    <text evidence="5">The sequence shown here is derived from an EMBL/GenBank/DDBJ whole genome shotgun (WGS) entry which is preliminary data.</text>
</comment>
<dbReference type="InterPro" id="IPR050295">
    <property type="entry name" value="Plant_2OG-oxidoreductases"/>
</dbReference>
<keyword evidence="2" id="KW-0847">Vitamin C</keyword>
<protein>
    <submittedName>
        <fullName evidence="5">Isopenicillin N synthase-like</fullName>
    </submittedName>
</protein>
<organism evidence="5 6">
    <name type="scientific">Parasponia andersonii</name>
    <name type="common">Sponia andersonii</name>
    <dbReference type="NCBI Taxonomy" id="3476"/>
    <lineage>
        <taxon>Eukaryota</taxon>
        <taxon>Viridiplantae</taxon>
        <taxon>Streptophyta</taxon>
        <taxon>Embryophyta</taxon>
        <taxon>Tracheophyta</taxon>
        <taxon>Spermatophyta</taxon>
        <taxon>Magnoliopsida</taxon>
        <taxon>eudicotyledons</taxon>
        <taxon>Gunneridae</taxon>
        <taxon>Pentapetalae</taxon>
        <taxon>rosids</taxon>
        <taxon>fabids</taxon>
        <taxon>Rosales</taxon>
        <taxon>Cannabaceae</taxon>
        <taxon>Parasponia</taxon>
    </lineage>
</organism>
<evidence type="ECO:0000313" key="6">
    <source>
        <dbReference type="Proteomes" id="UP000237105"/>
    </source>
</evidence>
<evidence type="ECO:0000256" key="1">
    <source>
        <dbReference type="ARBA" id="ARBA00022723"/>
    </source>
</evidence>
<dbReference type="EMBL" id="JXTB01000323">
    <property type="protein sequence ID" value="PON45820.1"/>
    <property type="molecule type" value="Genomic_DNA"/>
</dbReference>
<dbReference type="OrthoDB" id="997994at2759"/>
<dbReference type="PROSITE" id="PS51471">
    <property type="entry name" value="FE2OG_OXY"/>
    <property type="match status" value="1"/>
</dbReference>
<feature type="domain" description="Fe2OG dioxygenase" evidence="4">
    <location>
        <begin position="51"/>
        <end position="159"/>
    </location>
</feature>
<dbReference type="InterPro" id="IPR044861">
    <property type="entry name" value="IPNS-like_FE2OG_OXY"/>
</dbReference>
<dbReference type="Gene3D" id="2.60.120.330">
    <property type="entry name" value="B-lactam Antibiotic, Isopenicillin N Synthase, Chain"/>
    <property type="match status" value="2"/>
</dbReference>
<proteinExistence type="predicted"/>
<dbReference type="Proteomes" id="UP000237105">
    <property type="component" value="Unassembled WGS sequence"/>
</dbReference>
<keyword evidence="1" id="KW-0479">Metal-binding</keyword>
<name>A0A2P5BAK2_PARAD</name>
<dbReference type="InterPro" id="IPR005123">
    <property type="entry name" value="Oxoglu/Fe-dep_dioxygenase_dom"/>
</dbReference>
<evidence type="ECO:0000256" key="2">
    <source>
        <dbReference type="ARBA" id="ARBA00022896"/>
    </source>
</evidence>
<dbReference type="PANTHER" id="PTHR47991">
    <property type="entry name" value="OXOGLUTARATE/IRON-DEPENDENT DIOXYGENASE"/>
    <property type="match status" value="1"/>
</dbReference>